<dbReference type="OrthoDB" id="2262349at2759"/>
<dbReference type="InterPro" id="IPR001138">
    <property type="entry name" value="Zn2Cys6_DnaBD"/>
</dbReference>
<dbReference type="CDD" id="cd00067">
    <property type="entry name" value="GAL4"/>
    <property type="match status" value="1"/>
</dbReference>
<evidence type="ECO:0000256" key="2">
    <source>
        <dbReference type="SAM" id="MobiDB-lite"/>
    </source>
</evidence>
<proteinExistence type="predicted"/>
<feature type="region of interest" description="Disordered" evidence="2">
    <location>
        <begin position="88"/>
        <end position="180"/>
    </location>
</feature>
<evidence type="ECO:0000259" key="3">
    <source>
        <dbReference type="PROSITE" id="PS50048"/>
    </source>
</evidence>
<dbReference type="PROSITE" id="PS50048">
    <property type="entry name" value="ZN2_CY6_FUNGAL_2"/>
    <property type="match status" value="1"/>
</dbReference>
<accession>A0A8H4PXI3</accession>
<comment type="caution">
    <text evidence="4">The sequence shown here is derived from an EMBL/GenBank/DDBJ whole genome shotgun (WGS) entry which is preliminary data.</text>
</comment>
<keyword evidence="1" id="KW-0539">Nucleus</keyword>
<dbReference type="SUPFAM" id="SSF57701">
    <property type="entry name" value="Zn2/Cys6 DNA-binding domain"/>
    <property type="match status" value="1"/>
</dbReference>
<dbReference type="InterPro" id="IPR036864">
    <property type="entry name" value="Zn2-C6_fun-type_DNA-bd_sf"/>
</dbReference>
<dbReference type="FunFam" id="4.10.240.10:FF:000012">
    <property type="entry name" value="C6 transcription factor"/>
    <property type="match status" value="1"/>
</dbReference>
<feature type="compositionally biased region" description="Acidic residues" evidence="2">
    <location>
        <begin position="166"/>
        <end position="176"/>
    </location>
</feature>
<feature type="region of interest" description="Disordered" evidence="2">
    <location>
        <begin position="222"/>
        <end position="297"/>
    </location>
</feature>
<evidence type="ECO:0000256" key="1">
    <source>
        <dbReference type="ARBA" id="ARBA00023242"/>
    </source>
</evidence>
<protein>
    <recommendedName>
        <fullName evidence="3">Zn(2)-C6 fungal-type domain-containing protein</fullName>
    </recommendedName>
</protein>
<dbReference type="AlphaFoldDB" id="A0A8H4PXI3"/>
<organism evidence="4 5">
    <name type="scientific">Ophiocordyceps sinensis</name>
    <dbReference type="NCBI Taxonomy" id="72228"/>
    <lineage>
        <taxon>Eukaryota</taxon>
        <taxon>Fungi</taxon>
        <taxon>Dikarya</taxon>
        <taxon>Ascomycota</taxon>
        <taxon>Pezizomycotina</taxon>
        <taxon>Sordariomycetes</taxon>
        <taxon>Hypocreomycetidae</taxon>
        <taxon>Hypocreales</taxon>
        <taxon>Ophiocordycipitaceae</taxon>
        <taxon>Ophiocordyceps</taxon>
    </lineage>
</organism>
<feature type="region of interest" description="Disordered" evidence="2">
    <location>
        <begin position="945"/>
        <end position="972"/>
    </location>
</feature>
<dbReference type="GO" id="GO:0008270">
    <property type="term" value="F:zinc ion binding"/>
    <property type="evidence" value="ECO:0007669"/>
    <property type="project" value="InterPro"/>
</dbReference>
<feature type="compositionally biased region" description="Polar residues" evidence="2">
    <location>
        <begin position="868"/>
        <end position="878"/>
    </location>
</feature>
<keyword evidence="5" id="KW-1185">Reference proteome</keyword>
<dbReference type="InterPro" id="IPR052780">
    <property type="entry name" value="AAA_Catabolism_Regulators"/>
</dbReference>
<reference evidence="4 5" key="1">
    <citation type="journal article" date="2020" name="Genome Biol. Evol.">
        <title>A new high-quality draft genome assembly of the Chinese cordyceps Ophiocordyceps sinensis.</title>
        <authorList>
            <person name="Shu R."/>
            <person name="Zhang J."/>
            <person name="Meng Q."/>
            <person name="Zhang H."/>
            <person name="Zhou G."/>
            <person name="Li M."/>
            <person name="Wu P."/>
            <person name="Zhao Y."/>
            <person name="Chen C."/>
            <person name="Qin Q."/>
        </authorList>
    </citation>
    <scope>NUCLEOTIDE SEQUENCE [LARGE SCALE GENOMIC DNA]</scope>
    <source>
        <strain evidence="4 5">IOZ07</strain>
    </source>
</reference>
<dbReference type="Gene3D" id="4.10.240.10">
    <property type="entry name" value="Zn(2)-C6 fungal-type DNA-binding domain"/>
    <property type="match status" value="1"/>
</dbReference>
<feature type="compositionally biased region" description="Low complexity" evidence="2">
    <location>
        <begin position="274"/>
        <end position="285"/>
    </location>
</feature>
<feature type="region of interest" description="Disordered" evidence="2">
    <location>
        <begin position="1"/>
        <end position="44"/>
    </location>
</feature>
<feature type="compositionally biased region" description="Low complexity" evidence="2">
    <location>
        <begin position="1041"/>
        <end position="1052"/>
    </location>
</feature>
<dbReference type="GO" id="GO:0045944">
    <property type="term" value="P:positive regulation of transcription by RNA polymerase II"/>
    <property type="evidence" value="ECO:0007669"/>
    <property type="project" value="TreeGrafter"/>
</dbReference>
<feature type="region of interest" description="Disordered" evidence="2">
    <location>
        <begin position="1033"/>
        <end position="1052"/>
    </location>
</feature>
<feature type="compositionally biased region" description="Polar residues" evidence="2">
    <location>
        <begin position="1"/>
        <end position="13"/>
    </location>
</feature>
<dbReference type="GO" id="GO:0005634">
    <property type="term" value="C:nucleus"/>
    <property type="evidence" value="ECO:0007669"/>
    <property type="project" value="TreeGrafter"/>
</dbReference>
<feature type="compositionally biased region" description="Basic and acidic residues" evidence="2">
    <location>
        <begin position="151"/>
        <end position="165"/>
    </location>
</feature>
<dbReference type="PROSITE" id="PS00463">
    <property type="entry name" value="ZN2_CY6_FUNGAL_1"/>
    <property type="match status" value="1"/>
</dbReference>
<evidence type="ECO:0000313" key="4">
    <source>
        <dbReference type="EMBL" id="KAF4512205.1"/>
    </source>
</evidence>
<dbReference type="SMART" id="SM00066">
    <property type="entry name" value="GAL4"/>
    <property type="match status" value="1"/>
</dbReference>
<dbReference type="Pfam" id="PF00172">
    <property type="entry name" value="Zn_clus"/>
    <property type="match status" value="1"/>
</dbReference>
<sequence length="1052" mass="115712">MAQSQYGTAQSSPGAVATPARHPPQIRPPPHPQAAGAATSGKLPQHKRVYQACIPCRRRKVRCDLGSVDNPHDPPCVRCRRESKECFFSATRRKRKTDDDEGSDADEYVARNGRKRLQSSGSPPARLDRRYFSDVPLTPGGSHGQTQPLRRPYDSARYRDGRGSELDGDGDGDGDGDANQTLENLEAQTVMRRGMYGPHDALDLLYKAATDSPAADHRREGIITSNTPLPPPPAPAQDPATQNDPPPPSVAHAKHLQQAQLHHHHRQLGHVHEQQPQSQPQRQQPVDPELAQQQPALRSNPGYINALRAWSRFRFVRAGWFTAQEAIEYIDYYYKYLSPMTPISPPTFSDPASHLTLLTDEPILTVTLLTIASRYRQMPGTGGHCRSHAIPEQLWTYLRGMIERCLWGQEAFGGGFCGSGGSSSLIMEEADTSSTAPWRGMRKGSLRTLGTIESLLILTEWHPRALHFPPQEATDELILPDYDSAPMSGSYDGSRNVGAGFGGKRIESWLEPAWRSDRMCWMLLSTAMGLAYELGVFDDIDEMLKDDAITRPEFQDEGYRTRANRIKRLLLIYTSQLAGRLGWTSMTPEHLRKSDPAVMRRRTMSNDGATPSTSSLINGFNYVPDLELDDQIIHCWAGISNAMHLGNEKLFRTRKHTTEIIQSGKYVELLREFGPMLRDWYREFELFRLPQFIRHILTIEYEYVRIYVNSLSLQAVVERCTNHAANGAGGNGQAPIQQLSPQTLINYGKLPLGQLGGFTVHDQEYVREVVDGSRNLLRTVVEGLLPGGYLKHAPVRTYFRIISGAMFLLKTFALGAPRSDVKISIDLMDATVEALRNCVVDDVHLGIRFADLLETLTSRLRNRFIQAPTMQQSSSGKGQSPIPEGANGVGSATGQHNGDAAANWVSGHAQKLREGLNGQYRAGSPTAEANNISATPFDLSTGNFPYPGASSIGPSTPAPHADSNPAGPGGGVDMHLFEEWNNPGNEMWYLPTGPAFFQNMENTAVAMTAEGVNVGGLDMLEYMAMDPAQFSGMEGSGSTTGAANDNAGGAAV</sequence>
<feature type="compositionally biased region" description="Pro residues" evidence="2">
    <location>
        <begin position="21"/>
        <end position="32"/>
    </location>
</feature>
<gene>
    <name evidence="4" type="ORF">G6O67_001378</name>
</gene>
<dbReference type="PANTHER" id="PTHR31644">
    <property type="entry name" value="TRANSCRIPTIONAL ACTIVATOR ARO80-RELATED"/>
    <property type="match status" value="1"/>
</dbReference>
<dbReference type="PANTHER" id="PTHR31644:SF2">
    <property type="entry name" value="TRANSCRIPTIONAL ACTIVATOR ARO80-RELATED"/>
    <property type="match status" value="1"/>
</dbReference>
<dbReference type="Proteomes" id="UP000557566">
    <property type="component" value="Unassembled WGS sequence"/>
</dbReference>
<dbReference type="GO" id="GO:0000981">
    <property type="term" value="F:DNA-binding transcription factor activity, RNA polymerase II-specific"/>
    <property type="evidence" value="ECO:0007669"/>
    <property type="project" value="InterPro"/>
</dbReference>
<feature type="region of interest" description="Disordered" evidence="2">
    <location>
        <begin position="867"/>
        <end position="900"/>
    </location>
</feature>
<feature type="domain" description="Zn(2)-C6 fungal-type" evidence="3">
    <location>
        <begin position="52"/>
        <end position="88"/>
    </location>
</feature>
<dbReference type="EMBL" id="JAAVMX010000002">
    <property type="protein sequence ID" value="KAF4512205.1"/>
    <property type="molecule type" value="Genomic_DNA"/>
</dbReference>
<dbReference type="GO" id="GO:0009074">
    <property type="term" value="P:aromatic amino acid family catabolic process"/>
    <property type="evidence" value="ECO:0007669"/>
    <property type="project" value="TreeGrafter"/>
</dbReference>
<evidence type="ECO:0000313" key="5">
    <source>
        <dbReference type="Proteomes" id="UP000557566"/>
    </source>
</evidence>
<name>A0A8H4PXI3_9HYPO</name>